<dbReference type="InterPro" id="IPR051568">
    <property type="entry name" value="LZTR1/Attractin"/>
</dbReference>
<feature type="compositionally biased region" description="Polar residues" evidence="3">
    <location>
        <begin position="360"/>
        <end position="372"/>
    </location>
</feature>
<feature type="signal peptide" evidence="5">
    <location>
        <begin position="1"/>
        <end position="16"/>
    </location>
</feature>
<name>A0A2Z6RVH6_9GLOM</name>
<keyword evidence="2" id="KW-0677">Repeat</keyword>
<keyword evidence="1" id="KW-0880">Kelch repeat</keyword>
<keyword evidence="9" id="KW-1185">Reference proteome</keyword>
<evidence type="ECO:0000313" key="8">
    <source>
        <dbReference type="EMBL" id="GES84467.1"/>
    </source>
</evidence>
<evidence type="ECO:0000256" key="5">
    <source>
        <dbReference type="SAM" id="SignalP"/>
    </source>
</evidence>
<evidence type="ECO:0000256" key="1">
    <source>
        <dbReference type="ARBA" id="ARBA00022441"/>
    </source>
</evidence>
<dbReference type="PANTHER" id="PTHR46376">
    <property type="entry name" value="LEUCINE-ZIPPER-LIKE TRANSCRIPTIONAL REGULATOR 1"/>
    <property type="match status" value="1"/>
</dbReference>
<dbReference type="InterPro" id="IPR056737">
    <property type="entry name" value="Beta-prop_ATRN-MKLN-like"/>
</dbReference>
<dbReference type="InterPro" id="IPR011043">
    <property type="entry name" value="Gal_Oxase/kelch_b-propeller"/>
</dbReference>
<proteinExistence type="predicted"/>
<accession>A0A2Z6RVH6</accession>
<keyword evidence="5" id="KW-0732">Signal</keyword>
<keyword evidence="4" id="KW-0812">Transmembrane</keyword>
<feature type="chain" id="PRO_5044073149" description="Attractin/MKLN-like beta-propeller domain-containing protein" evidence="5">
    <location>
        <begin position="17"/>
        <end position="432"/>
    </location>
</feature>
<feature type="region of interest" description="Disordered" evidence="3">
    <location>
        <begin position="360"/>
        <end position="384"/>
    </location>
</feature>
<dbReference type="GO" id="GO:0005794">
    <property type="term" value="C:Golgi apparatus"/>
    <property type="evidence" value="ECO:0007669"/>
    <property type="project" value="TreeGrafter"/>
</dbReference>
<dbReference type="SUPFAM" id="SSF117281">
    <property type="entry name" value="Kelch motif"/>
    <property type="match status" value="1"/>
</dbReference>
<dbReference type="OrthoDB" id="432528at2759"/>
<evidence type="ECO:0000256" key="4">
    <source>
        <dbReference type="SAM" id="Phobius"/>
    </source>
</evidence>
<dbReference type="Pfam" id="PF24981">
    <property type="entry name" value="Beta-prop_ATRN-LZTR1"/>
    <property type="match status" value="1"/>
</dbReference>
<keyword evidence="4" id="KW-1133">Transmembrane helix</keyword>
<gene>
    <name evidence="8" type="ORF">RCL2_001158300</name>
    <name evidence="7" type="ORF">RclHR1_05900010</name>
</gene>
<sequence>MKTILFLLIILSTGICQTITNRYGQSSVLVDKKLYFFGGIISNNSLPLNQLLQLDLSKSFNTTNPPFEILNVATPFGGSFTTAFLSPQKDVIYIYGGVTINSITINSDALLHTFNLETNKWDIPKTKGIVNMIRSHISGVINNETGKFYAFGGNDGISTVDVLDGIDILDVNSLTWSGSSLIDVVPPIPVLVDYTATLLPNGFIIFIGGYALASNAFQYIDMNNNILYNTKTDKWARTTTQGVVETRGAHSAVLTPDQRIIIYGGFNGNGNVINQLAVLDTKANPFSWSIPSVSGGISPILNCHSSALVGNYMFMIFGKNSPDDIGTYDESQAPFFYILDVSNPENYTWVTQFGLENSPTTTAVNTLPTDNGENGKKNPEKPDNGNGRKIGIIFGIIISIVVSIAGFLVYRFLKKRNMNRYAPQAKQCVSYN</sequence>
<dbReference type="Gene3D" id="2.120.10.80">
    <property type="entry name" value="Kelch-type beta propeller"/>
    <property type="match status" value="2"/>
</dbReference>
<evidence type="ECO:0000259" key="6">
    <source>
        <dbReference type="Pfam" id="PF24981"/>
    </source>
</evidence>
<dbReference type="PANTHER" id="PTHR46376:SF2">
    <property type="entry name" value="DISTRACTED, ISOFORM B"/>
    <property type="match status" value="1"/>
</dbReference>
<evidence type="ECO:0000313" key="9">
    <source>
        <dbReference type="Proteomes" id="UP000247702"/>
    </source>
</evidence>
<dbReference type="EMBL" id="BEXD01003971">
    <property type="protein sequence ID" value="GBC04863.1"/>
    <property type="molecule type" value="Genomic_DNA"/>
</dbReference>
<feature type="transmembrane region" description="Helical" evidence="4">
    <location>
        <begin position="390"/>
        <end position="410"/>
    </location>
</feature>
<dbReference type="SUPFAM" id="SSF50965">
    <property type="entry name" value="Galactose oxidase, central domain"/>
    <property type="match status" value="1"/>
</dbReference>
<reference evidence="7 9" key="1">
    <citation type="submission" date="2017-11" db="EMBL/GenBank/DDBJ databases">
        <title>The genome of Rhizophagus clarus HR1 reveals common genetic basis of auxotrophy among arbuscular mycorrhizal fungi.</title>
        <authorList>
            <person name="Kobayashi Y."/>
        </authorList>
    </citation>
    <scope>NUCLEOTIDE SEQUENCE [LARGE SCALE GENOMIC DNA]</scope>
    <source>
        <strain evidence="7 9">HR1</strain>
    </source>
</reference>
<dbReference type="Proteomes" id="UP000247702">
    <property type="component" value="Unassembled WGS sequence"/>
</dbReference>
<organism evidence="7 9">
    <name type="scientific">Rhizophagus clarus</name>
    <dbReference type="NCBI Taxonomy" id="94130"/>
    <lineage>
        <taxon>Eukaryota</taxon>
        <taxon>Fungi</taxon>
        <taxon>Fungi incertae sedis</taxon>
        <taxon>Mucoromycota</taxon>
        <taxon>Glomeromycotina</taxon>
        <taxon>Glomeromycetes</taxon>
        <taxon>Glomerales</taxon>
        <taxon>Glomeraceae</taxon>
        <taxon>Rhizophagus</taxon>
    </lineage>
</organism>
<evidence type="ECO:0000256" key="2">
    <source>
        <dbReference type="ARBA" id="ARBA00022737"/>
    </source>
</evidence>
<feature type="domain" description="Attractin/MKLN-like beta-propeller" evidence="6">
    <location>
        <begin position="17"/>
        <end position="268"/>
    </location>
</feature>
<comment type="caution">
    <text evidence="7">The sequence shown here is derived from an EMBL/GenBank/DDBJ whole genome shotgun (WGS) entry which is preliminary data.</text>
</comment>
<evidence type="ECO:0000313" key="7">
    <source>
        <dbReference type="EMBL" id="GBC04863.1"/>
    </source>
</evidence>
<protein>
    <recommendedName>
        <fullName evidence="6">Attractin/MKLN-like beta-propeller domain-containing protein</fullName>
    </recommendedName>
</protein>
<dbReference type="AlphaFoldDB" id="A0A2Z6RVH6"/>
<keyword evidence="4" id="KW-0472">Membrane</keyword>
<feature type="compositionally biased region" description="Basic and acidic residues" evidence="3">
    <location>
        <begin position="373"/>
        <end position="383"/>
    </location>
</feature>
<evidence type="ECO:0000256" key="3">
    <source>
        <dbReference type="SAM" id="MobiDB-lite"/>
    </source>
</evidence>
<dbReference type="Proteomes" id="UP000615446">
    <property type="component" value="Unassembled WGS sequence"/>
</dbReference>
<reference evidence="8" key="2">
    <citation type="submission" date="2019-10" db="EMBL/GenBank/DDBJ databases">
        <title>Conservation and host-specific expression of non-tandemly repeated heterogenous ribosome RNA gene in arbuscular mycorrhizal fungi.</title>
        <authorList>
            <person name="Maeda T."/>
            <person name="Kobayashi Y."/>
            <person name="Nakagawa T."/>
            <person name="Ezawa T."/>
            <person name="Yamaguchi K."/>
            <person name="Bino T."/>
            <person name="Nishimoto Y."/>
            <person name="Shigenobu S."/>
            <person name="Kawaguchi M."/>
        </authorList>
    </citation>
    <scope>NUCLEOTIDE SEQUENCE</scope>
    <source>
        <strain evidence="8">HR1</strain>
    </source>
</reference>
<dbReference type="EMBL" id="BLAL01000080">
    <property type="protein sequence ID" value="GES84467.1"/>
    <property type="molecule type" value="Genomic_DNA"/>
</dbReference>
<dbReference type="InterPro" id="IPR015915">
    <property type="entry name" value="Kelch-typ_b-propeller"/>
</dbReference>